<feature type="active site" description="Proton acceptor; via imino nitrogen" evidence="3">
    <location>
        <position position="2"/>
    </location>
</feature>
<dbReference type="EMBL" id="JABBGG010000001">
    <property type="protein sequence ID" value="NML59856.1"/>
    <property type="molecule type" value="Genomic_DNA"/>
</dbReference>
<comment type="similarity">
    <text evidence="1 4">Belongs to the 4-oxalocrotonate tautomerase family.</text>
</comment>
<dbReference type="AlphaFoldDB" id="A0A848HDF6"/>
<evidence type="ECO:0000256" key="2">
    <source>
        <dbReference type="ARBA" id="ARBA00023235"/>
    </source>
</evidence>
<dbReference type="PANTHER" id="PTHR35530">
    <property type="entry name" value="TAUTOMERASE-RELATED"/>
    <property type="match status" value="1"/>
</dbReference>
<dbReference type="InterPro" id="IPR004370">
    <property type="entry name" value="4-OT-like_dom"/>
</dbReference>
<protein>
    <recommendedName>
        <fullName evidence="4">Tautomerase</fullName>
        <ecNumber evidence="4">5.3.2.-</ecNumber>
    </recommendedName>
</protein>
<feature type="region of interest" description="Disordered" evidence="5">
    <location>
        <begin position="56"/>
        <end position="75"/>
    </location>
</feature>
<dbReference type="SUPFAM" id="SSF55331">
    <property type="entry name" value="Tautomerase/MIF"/>
    <property type="match status" value="1"/>
</dbReference>
<evidence type="ECO:0000256" key="5">
    <source>
        <dbReference type="SAM" id="MobiDB-lite"/>
    </source>
</evidence>
<keyword evidence="2 4" id="KW-0413">Isomerase</keyword>
<feature type="domain" description="4-oxalocrotonate tautomerase-like" evidence="6">
    <location>
        <begin position="2"/>
        <end position="55"/>
    </location>
</feature>
<dbReference type="Gene3D" id="3.30.429.10">
    <property type="entry name" value="Macrophage Migration Inhibitory Factor"/>
    <property type="match status" value="1"/>
</dbReference>
<evidence type="ECO:0000313" key="7">
    <source>
        <dbReference type="EMBL" id="NML59856.1"/>
    </source>
</evidence>
<reference evidence="7 8" key="1">
    <citation type="submission" date="2020-04" db="EMBL/GenBank/DDBJ databases">
        <title>Massilia sp. RP-1-19 isolated from soil.</title>
        <authorList>
            <person name="Dahal R.H."/>
        </authorList>
    </citation>
    <scope>NUCLEOTIDE SEQUENCE [LARGE SCALE GENOMIC DNA]</scope>
    <source>
        <strain evidence="7 8">RP-1-19</strain>
    </source>
</reference>
<dbReference type="RefSeq" id="WP_169463547.1">
    <property type="nucleotide sequence ID" value="NZ_JABBGG010000001.1"/>
</dbReference>
<evidence type="ECO:0000256" key="4">
    <source>
        <dbReference type="RuleBase" id="RU362032"/>
    </source>
</evidence>
<dbReference type="Proteomes" id="UP000583752">
    <property type="component" value="Unassembled WGS sequence"/>
</dbReference>
<dbReference type="PANTHER" id="PTHR35530:SF1">
    <property type="entry name" value="2-HYDROXYMUCONATE TAUTOMERASE"/>
    <property type="match status" value="1"/>
</dbReference>
<evidence type="ECO:0000256" key="3">
    <source>
        <dbReference type="PIRSR" id="PIRSR618191-1"/>
    </source>
</evidence>
<dbReference type="NCBIfam" id="TIGR00013">
    <property type="entry name" value="taut"/>
    <property type="match status" value="1"/>
</dbReference>
<name>A0A848HDF6_9BURK</name>
<dbReference type="GO" id="GO:0016853">
    <property type="term" value="F:isomerase activity"/>
    <property type="evidence" value="ECO:0007669"/>
    <property type="project" value="UniProtKB-UniRule"/>
</dbReference>
<evidence type="ECO:0000256" key="1">
    <source>
        <dbReference type="ARBA" id="ARBA00006723"/>
    </source>
</evidence>
<dbReference type="Pfam" id="PF01361">
    <property type="entry name" value="Tautomerase"/>
    <property type="match status" value="1"/>
</dbReference>
<sequence length="75" mass="8240">MPFVNIRVTREGVTAAQKLALIEGVTDLLTEVLNKDPATTFVIIDEVETDNWGVNRENTTTRRKRAATGNAGDPK</sequence>
<accession>A0A848HDF6</accession>
<organism evidence="7 8">
    <name type="scientific">Massilia polaris</name>
    <dbReference type="NCBI Taxonomy" id="2728846"/>
    <lineage>
        <taxon>Bacteria</taxon>
        <taxon>Pseudomonadati</taxon>
        <taxon>Pseudomonadota</taxon>
        <taxon>Betaproteobacteria</taxon>
        <taxon>Burkholderiales</taxon>
        <taxon>Oxalobacteraceae</taxon>
        <taxon>Telluria group</taxon>
        <taxon>Massilia</taxon>
    </lineage>
</organism>
<comment type="caution">
    <text evidence="7">The sequence shown here is derived from an EMBL/GenBank/DDBJ whole genome shotgun (WGS) entry which is preliminary data.</text>
</comment>
<evidence type="ECO:0000313" key="8">
    <source>
        <dbReference type="Proteomes" id="UP000583752"/>
    </source>
</evidence>
<gene>
    <name evidence="7" type="ORF">HHL21_01915</name>
</gene>
<keyword evidence="8" id="KW-1185">Reference proteome</keyword>
<dbReference type="InterPro" id="IPR014347">
    <property type="entry name" value="Tautomerase/MIF_sf"/>
</dbReference>
<dbReference type="InterPro" id="IPR018191">
    <property type="entry name" value="4-OT"/>
</dbReference>
<dbReference type="EC" id="5.3.2.-" evidence="4"/>
<proteinExistence type="inferred from homology"/>
<evidence type="ECO:0000259" key="6">
    <source>
        <dbReference type="Pfam" id="PF01361"/>
    </source>
</evidence>